<protein>
    <submittedName>
        <fullName evidence="2">Unannotated protein</fullName>
    </submittedName>
</protein>
<organism evidence="2">
    <name type="scientific">freshwater metagenome</name>
    <dbReference type="NCBI Taxonomy" id="449393"/>
    <lineage>
        <taxon>unclassified sequences</taxon>
        <taxon>metagenomes</taxon>
        <taxon>ecological metagenomes</taxon>
    </lineage>
</organism>
<dbReference type="AlphaFoldDB" id="A0A6J6G5F2"/>
<sequence>MRDTTDGGWADDNDLPRIADPLDASNPAGLMTGSIDTRVSNVATPVWDEWREQLSRLGGDNPLLHFPREPRIELSTGHPGGLARFFSGNPTFLRNLVRDDVALHRAKNSAILISDKNVELAAARGIDSVHLAVGTVEWSNRGQSFCAPMLIRPVAMHRRGDDVELQLRGSLALNPALVRELHEQFGIALDERTFVALTNDNGSFRPNGALDRLRGLIAHLDDVSVTPTLAVANLSDVAFEMSSAAEFLDHPILDVLGGNNNAERFVQESHSAVDPGHPDTRSLDTDRLILDADQEQERIVSHIVVGNSVVVATPAGTGTTQTIVNAIGELVRTGKSVLVVGPRRARLEAIRRRFRDLSLDGIGVSPSSIKSDLIRSISRIEKTAAPATTNVDAALERMRTVLLEYRTALSDPDPRFGVSVLDAIRELTRLSNSGLALNEIALEPETVVALTAGMDDAIDALMEIAELGQFDPSSVDSAWRDANFTAADDAASALASASRLEGVSLPSLESLAAEILGPTPLGIGVSVDDVRVRVELLNGVAETLDKFTPELFDRSIGDFVMAYSPKTVGDKTPALARRRLKKLAKEFVRPGAHISDMMGSLHRADEQRAQWNAMVNAAYRPSVPSGITSLATLLPEVLSDIGTLNRAFDRRLDHMSFSDLAAFAASLAKDADGIDTIHERSSLTDSIRAKGLAPLLSAFAGRIVTREIVESELKLAWWRGVLEAIIADRQQLLGADTSILDRLENDFTLVDRAHITGNSHKTAHALAEAWRIAVQDLPDEVAGLRLALKGGHATVDHISDVAPTLVDVLAPVWCVSPYSVKSLAKGHSFDVVMLVDAAALSEAEAAPAIARGGQIVAFGDPVTDQPTPFTITPGVPDGGDGAWASILDALAARLPALTLTTSYRPLGTSLAAQISTHLYSGAVSSWPLAESSIGGSGLTFIGVDGAAPLNERTGRIEGVQSEVDAVVANVIEHATLHSDETLMVVSASAVTSSRIQEAIQAILPANRTLQDFFGRHDDEPFIVVTLNQASAITRDRVIFSVGFGRSPHGRVLSDLGALSLSNGPRLVAIAMTRATHHLTVVSCLTTAELREARMSDGARALGEFIDDTLAHVPAPTAHHPLLDDLGRRLEQRGLVLLADVPGVPLAARSGDECVAIDIDDSVMNFSLREGLRIRPAMLGRCGWTYERVHELELFLSPDFVADRIIKALRGGQDPA</sequence>
<dbReference type="SUPFAM" id="SSF52540">
    <property type="entry name" value="P-loop containing nucleoside triphosphate hydrolases"/>
    <property type="match status" value="2"/>
</dbReference>
<dbReference type="Gene3D" id="3.40.50.300">
    <property type="entry name" value="P-loop containing nucleotide triphosphate hydrolases"/>
    <property type="match status" value="1"/>
</dbReference>
<proteinExistence type="predicted"/>
<dbReference type="EMBL" id="CAEZUE010000061">
    <property type="protein sequence ID" value="CAB4592078.1"/>
    <property type="molecule type" value="Genomic_DNA"/>
</dbReference>
<feature type="region of interest" description="Disordered" evidence="1">
    <location>
        <begin position="1"/>
        <end position="27"/>
    </location>
</feature>
<evidence type="ECO:0000313" key="2">
    <source>
        <dbReference type="EMBL" id="CAB4592078.1"/>
    </source>
</evidence>
<name>A0A6J6G5F2_9ZZZZ</name>
<reference evidence="2" key="1">
    <citation type="submission" date="2020-05" db="EMBL/GenBank/DDBJ databases">
        <authorList>
            <person name="Chiriac C."/>
            <person name="Salcher M."/>
            <person name="Ghai R."/>
            <person name="Kavagutti S V."/>
        </authorList>
    </citation>
    <scope>NUCLEOTIDE SEQUENCE</scope>
</reference>
<dbReference type="InterPro" id="IPR027417">
    <property type="entry name" value="P-loop_NTPase"/>
</dbReference>
<evidence type="ECO:0000256" key="1">
    <source>
        <dbReference type="SAM" id="MobiDB-lite"/>
    </source>
</evidence>
<accession>A0A6J6G5F2</accession>
<gene>
    <name evidence="2" type="ORF">UFOPK1788_00586</name>
</gene>